<evidence type="ECO:0000313" key="3">
    <source>
        <dbReference type="Proteomes" id="UP000654075"/>
    </source>
</evidence>
<name>A0A813EDM5_POLGL</name>
<accession>A0A813EDM5</accession>
<proteinExistence type="predicted"/>
<feature type="transmembrane region" description="Helical" evidence="1">
    <location>
        <begin position="176"/>
        <end position="198"/>
    </location>
</feature>
<keyword evidence="1" id="KW-0812">Transmembrane</keyword>
<protein>
    <submittedName>
        <fullName evidence="2">Uncharacterized protein</fullName>
    </submittedName>
</protein>
<keyword evidence="1" id="KW-0472">Membrane</keyword>
<dbReference type="OrthoDB" id="420490at2759"/>
<comment type="caution">
    <text evidence="2">The sequence shown here is derived from an EMBL/GenBank/DDBJ whole genome shotgun (WGS) entry which is preliminary data.</text>
</comment>
<dbReference type="EMBL" id="CAJNNV010008828">
    <property type="protein sequence ID" value="CAE8596685.1"/>
    <property type="molecule type" value="Genomic_DNA"/>
</dbReference>
<dbReference type="Proteomes" id="UP000654075">
    <property type="component" value="Unassembled WGS sequence"/>
</dbReference>
<feature type="transmembrane region" description="Helical" evidence="1">
    <location>
        <begin position="12"/>
        <end position="33"/>
    </location>
</feature>
<evidence type="ECO:0000256" key="1">
    <source>
        <dbReference type="SAM" id="Phobius"/>
    </source>
</evidence>
<feature type="transmembrane region" description="Helical" evidence="1">
    <location>
        <begin position="147"/>
        <end position="170"/>
    </location>
</feature>
<keyword evidence="3" id="KW-1185">Reference proteome</keyword>
<evidence type="ECO:0000313" key="2">
    <source>
        <dbReference type="EMBL" id="CAE8596685.1"/>
    </source>
</evidence>
<gene>
    <name evidence="2" type="ORF">PGLA1383_LOCUS15146</name>
</gene>
<feature type="transmembrane region" description="Helical" evidence="1">
    <location>
        <begin position="57"/>
        <end position="76"/>
    </location>
</feature>
<organism evidence="2 3">
    <name type="scientific">Polarella glacialis</name>
    <name type="common">Dinoflagellate</name>
    <dbReference type="NCBI Taxonomy" id="89957"/>
    <lineage>
        <taxon>Eukaryota</taxon>
        <taxon>Sar</taxon>
        <taxon>Alveolata</taxon>
        <taxon>Dinophyceae</taxon>
        <taxon>Suessiales</taxon>
        <taxon>Suessiaceae</taxon>
        <taxon>Polarella</taxon>
    </lineage>
</organism>
<keyword evidence="1" id="KW-1133">Transmembrane helix</keyword>
<sequence length="269" mass="29272">MGWWADSVSDHHYVGPLVICVVGAVVLLIGQVITTRISADILEICAPASLKESAKSIWTNIGVTSALMLTLVAAMLQVDPIGAVGFTIFEEDPGLLIDIQQTYVAAVVTSFPLNLMCMLLCVINMSYVEPLTATDAIKFFFDRPDTLGDPITVLVCAALLMWIALILWVLGTYGMTLAIVSAGVGLVIWICVSMQWIVNGSFNPEALAPGGFKWTQDDPSEWPTSKAKAGTKMVFLRKSKQIQRLVKKLGKAILDEEESLIKGEPNKVW</sequence>
<dbReference type="AlphaFoldDB" id="A0A813EDM5"/>
<reference evidence="2" key="1">
    <citation type="submission" date="2021-02" db="EMBL/GenBank/DDBJ databases">
        <authorList>
            <person name="Dougan E. K."/>
            <person name="Rhodes N."/>
            <person name="Thang M."/>
            <person name="Chan C."/>
        </authorList>
    </citation>
    <scope>NUCLEOTIDE SEQUENCE</scope>
</reference>